<keyword evidence="7" id="KW-1185">Reference proteome</keyword>
<name>A0A1U7D918_9RHOB</name>
<feature type="domain" description="ABC transporter" evidence="5">
    <location>
        <begin position="12"/>
        <end position="243"/>
    </location>
</feature>
<protein>
    <submittedName>
        <fullName evidence="6">NitT/TauT family transport system ATP-binding protein</fullName>
    </submittedName>
</protein>
<evidence type="ECO:0000256" key="4">
    <source>
        <dbReference type="ARBA" id="ARBA00022840"/>
    </source>
</evidence>
<dbReference type="STRING" id="1229727.Ga0080559_TMP3806"/>
<dbReference type="EMBL" id="CP014796">
    <property type="protein sequence ID" value="APX24602.1"/>
    <property type="molecule type" value="Genomic_DNA"/>
</dbReference>
<comment type="similarity">
    <text evidence="1">Belongs to the ABC transporter superfamily.</text>
</comment>
<gene>
    <name evidence="6" type="ORF">Ga0080559_TMP3806</name>
</gene>
<dbReference type="CDD" id="cd03293">
    <property type="entry name" value="ABC_NrtD_SsuB_transporters"/>
    <property type="match status" value="1"/>
</dbReference>
<dbReference type="PANTHER" id="PTHR42788">
    <property type="entry name" value="TAURINE IMPORT ATP-BINDING PROTEIN-RELATED"/>
    <property type="match status" value="1"/>
</dbReference>
<dbReference type="Proteomes" id="UP000186559">
    <property type="component" value="Chromosome"/>
</dbReference>
<evidence type="ECO:0000259" key="5">
    <source>
        <dbReference type="PROSITE" id="PS50893"/>
    </source>
</evidence>
<reference evidence="6 7" key="1">
    <citation type="submission" date="2016-03" db="EMBL/GenBank/DDBJ databases">
        <title>Deep-sea bacteria in the southern Pacific.</title>
        <authorList>
            <person name="Tang K."/>
        </authorList>
    </citation>
    <scope>NUCLEOTIDE SEQUENCE [LARGE SCALE GENOMIC DNA]</scope>
    <source>
        <strain evidence="6 7">JLT2016</strain>
    </source>
</reference>
<evidence type="ECO:0000313" key="7">
    <source>
        <dbReference type="Proteomes" id="UP000186559"/>
    </source>
</evidence>
<organism evidence="6 7">
    <name type="scientific">Salipiger profundus</name>
    <dbReference type="NCBI Taxonomy" id="1229727"/>
    <lineage>
        <taxon>Bacteria</taxon>
        <taxon>Pseudomonadati</taxon>
        <taxon>Pseudomonadota</taxon>
        <taxon>Alphaproteobacteria</taxon>
        <taxon>Rhodobacterales</taxon>
        <taxon>Roseobacteraceae</taxon>
        <taxon>Salipiger</taxon>
    </lineage>
</organism>
<dbReference type="InterPro" id="IPR003439">
    <property type="entry name" value="ABC_transporter-like_ATP-bd"/>
</dbReference>
<accession>A0A1U7D918</accession>
<dbReference type="InterPro" id="IPR027417">
    <property type="entry name" value="P-loop_NTPase"/>
</dbReference>
<dbReference type="RefSeq" id="WP_076624421.1">
    <property type="nucleotide sequence ID" value="NZ_BMEW01000001.1"/>
</dbReference>
<proteinExistence type="inferred from homology"/>
<sequence>MTGSNDQSTGRVHVNDVVIRFNGKQGEVTALDRTQLTLEPGTFTALIGPSGCGKSTLMNAIAGFVAPAEGVITLDGRPITGPSPEVGVIFQQYALFPWFTALGNVRFGLKQFGLSKREEIDRARAALDEVGLGRHADKYPQQLSGGMKQRVAIARTFATGARVLLMDEPFGALDAQTRLVMHDLLLNVWRKHGATVLFVTHDVDEALLLADDVRVMSQAPGRLIRHYEMTQPRPRALSRSGSDLLTIREDILGLLRPPLDTLAELTA</sequence>
<evidence type="ECO:0000256" key="1">
    <source>
        <dbReference type="ARBA" id="ARBA00005417"/>
    </source>
</evidence>
<dbReference type="SMART" id="SM00382">
    <property type="entry name" value="AAA"/>
    <property type="match status" value="1"/>
</dbReference>
<dbReference type="PANTHER" id="PTHR42788:SF13">
    <property type="entry name" value="ALIPHATIC SULFONATES IMPORT ATP-BINDING PROTEIN SSUB"/>
    <property type="match status" value="1"/>
</dbReference>
<evidence type="ECO:0000313" key="6">
    <source>
        <dbReference type="EMBL" id="APX24602.1"/>
    </source>
</evidence>
<dbReference type="KEGG" id="tpro:Ga0080559_TMP3806"/>
<dbReference type="AlphaFoldDB" id="A0A1U7D918"/>
<evidence type="ECO:0000256" key="2">
    <source>
        <dbReference type="ARBA" id="ARBA00022448"/>
    </source>
</evidence>
<keyword evidence="3" id="KW-0547">Nucleotide-binding</keyword>
<keyword evidence="4 6" id="KW-0067">ATP-binding</keyword>
<dbReference type="PROSITE" id="PS00211">
    <property type="entry name" value="ABC_TRANSPORTER_1"/>
    <property type="match status" value="1"/>
</dbReference>
<keyword evidence="2" id="KW-0813">Transport</keyword>
<evidence type="ECO:0000256" key="3">
    <source>
        <dbReference type="ARBA" id="ARBA00022741"/>
    </source>
</evidence>
<dbReference type="OrthoDB" id="9802264at2"/>
<dbReference type="InterPro" id="IPR003593">
    <property type="entry name" value="AAA+_ATPase"/>
</dbReference>
<dbReference type="Pfam" id="PF00005">
    <property type="entry name" value="ABC_tran"/>
    <property type="match status" value="1"/>
</dbReference>
<dbReference type="InterPro" id="IPR050166">
    <property type="entry name" value="ABC_transporter_ATP-bind"/>
</dbReference>
<dbReference type="Gene3D" id="3.40.50.300">
    <property type="entry name" value="P-loop containing nucleotide triphosphate hydrolases"/>
    <property type="match status" value="1"/>
</dbReference>
<dbReference type="InterPro" id="IPR017871">
    <property type="entry name" value="ABC_transporter-like_CS"/>
</dbReference>
<dbReference type="GO" id="GO:0016887">
    <property type="term" value="F:ATP hydrolysis activity"/>
    <property type="evidence" value="ECO:0007669"/>
    <property type="project" value="InterPro"/>
</dbReference>
<dbReference type="GO" id="GO:0005524">
    <property type="term" value="F:ATP binding"/>
    <property type="evidence" value="ECO:0007669"/>
    <property type="project" value="UniProtKB-KW"/>
</dbReference>
<dbReference type="PROSITE" id="PS50893">
    <property type="entry name" value="ABC_TRANSPORTER_2"/>
    <property type="match status" value="1"/>
</dbReference>
<dbReference type="SUPFAM" id="SSF52540">
    <property type="entry name" value="P-loop containing nucleoside triphosphate hydrolases"/>
    <property type="match status" value="1"/>
</dbReference>